<sequence>MKLKLQKTKLKSLTNKEVSKEQTGAVAGGQYQAQYKTAPWLCQYSYPVCHTDGPHVSCYN</sequence>
<organism evidence="1 2">
    <name type="scientific">Pseudoalteromonas luteoviolacea CPMOR-1</name>
    <dbReference type="NCBI Taxonomy" id="1365248"/>
    <lineage>
        <taxon>Bacteria</taxon>
        <taxon>Pseudomonadati</taxon>
        <taxon>Pseudomonadota</taxon>
        <taxon>Gammaproteobacteria</taxon>
        <taxon>Alteromonadales</taxon>
        <taxon>Pseudoalteromonadaceae</taxon>
        <taxon>Pseudoalteromonas</taxon>
    </lineage>
</organism>
<comment type="caution">
    <text evidence="1">The sequence shown here is derived from an EMBL/GenBank/DDBJ whole genome shotgun (WGS) entry which is preliminary data.</text>
</comment>
<accession>A0A167KYG8</accession>
<evidence type="ECO:0000313" key="2">
    <source>
        <dbReference type="Proteomes" id="UP000076486"/>
    </source>
</evidence>
<dbReference type="AlphaFoldDB" id="A0A167KYG8"/>
<evidence type="ECO:0000313" key="1">
    <source>
        <dbReference type="EMBL" id="KZN63515.1"/>
    </source>
</evidence>
<dbReference type="RefSeq" id="WP_063367951.1">
    <property type="nucleotide sequence ID" value="NZ_AUYC01000027.1"/>
</dbReference>
<dbReference type="EMBL" id="AUYC01000027">
    <property type="protein sequence ID" value="KZN63515.1"/>
    <property type="molecule type" value="Genomic_DNA"/>
</dbReference>
<name>A0A167KYG8_9GAMM</name>
<dbReference type="PATRIC" id="fig|1365248.3.peg.2315"/>
<dbReference type="Proteomes" id="UP000076486">
    <property type="component" value="Unassembled WGS sequence"/>
</dbReference>
<reference evidence="1 2" key="1">
    <citation type="submission" date="2013-07" db="EMBL/GenBank/DDBJ databases">
        <title>Comparative Genomic and Metabolomic Analysis of Twelve Strains of Pseudoalteromonas luteoviolacea.</title>
        <authorList>
            <person name="Vynne N.G."/>
            <person name="Mansson M."/>
            <person name="Gram L."/>
        </authorList>
    </citation>
    <scope>NUCLEOTIDE SEQUENCE [LARGE SCALE GENOMIC DNA]</scope>
    <source>
        <strain evidence="1 2">CPMOR-1</strain>
    </source>
</reference>
<gene>
    <name evidence="1" type="ORF">N473_16980</name>
</gene>
<proteinExistence type="predicted"/>
<protein>
    <submittedName>
        <fullName evidence="1">Uncharacterized protein</fullName>
    </submittedName>
</protein>